<dbReference type="GO" id="GO:0005739">
    <property type="term" value="C:mitochondrion"/>
    <property type="evidence" value="ECO:0007669"/>
    <property type="project" value="TreeGrafter"/>
</dbReference>
<dbReference type="Proteomes" id="UP000189274">
    <property type="component" value="Unassembled WGS sequence"/>
</dbReference>
<sequence>MFRLGLFQKTVVRRMATTKHAQPPKPAKGIKLLMQKYGKSALGVYLGLSIIDIPLCFLVVHSAGEDKIRELQDQVKGWFGYGPKAVDNGNHGVDVGTDADSERVGTLETIEAGETAKSSTLVTEFALAYAIHKSLIFIRLPITAAITPIVVKRLRALGFAVGKL</sequence>
<evidence type="ECO:0000313" key="4">
    <source>
        <dbReference type="EMBL" id="ONH72556.1"/>
    </source>
</evidence>
<reference evidence="4" key="4">
    <citation type="submission" date="2017-01" db="EMBL/GenBank/DDBJ databases">
        <authorList>
            <person name="Mah S.A."/>
            <person name="Swanson W.J."/>
            <person name="Moy G.W."/>
            <person name="Vacquier V.D."/>
        </authorList>
    </citation>
    <scope>NUCLEOTIDE SEQUENCE [LARGE SCALE GENOMIC DNA]</scope>
    <source>
        <strain evidence="4">129</strain>
    </source>
</reference>
<dbReference type="InterPro" id="IPR009688">
    <property type="entry name" value="FAM210A/B-like_dom"/>
</dbReference>
<dbReference type="PANTHER" id="PTHR21377:SF0">
    <property type="entry name" value="PROTEIN FAM210B, MITOCHONDRIAL"/>
    <property type="match status" value="1"/>
</dbReference>
<evidence type="ECO:0000259" key="1">
    <source>
        <dbReference type="Pfam" id="PF06916"/>
    </source>
</evidence>
<evidence type="ECO:0000313" key="5">
    <source>
        <dbReference type="Proteomes" id="UP000029867"/>
    </source>
</evidence>
<evidence type="ECO:0000313" key="7">
    <source>
        <dbReference type="Proteomes" id="UP000249293"/>
    </source>
</evidence>
<gene>
    <name evidence="4" type="ORF">BOH78_3739</name>
    <name evidence="2" type="ORF">C5L36_0B08060</name>
    <name evidence="3" type="ORF">JL09_g2272</name>
</gene>
<dbReference type="VEuPathDB" id="FungiDB:C5L36_0B08060"/>
<feature type="domain" description="DUF1279" evidence="1">
    <location>
        <begin position="30"/>
        <end position="149"/>
    </location>
</feature>
<dbReference type="eggNOG" id="KOG4526">
    <property type="taxonomic scope" value="Eukaryota"/>
</dbReference>
<reference evidence="6" key="3">
    <citation type="journal article" date="2017" name="Genome Announc.">
        <title>Genome sequences of Cyberlindnera fabianii 65, Pichia kudriavzevii 129, and Saccharomyces cerevisiae 131 isolated from fermented masau fruits in Zimbabwe.</title>
        <authorList>
            <person name="van Rijswijck I.M.H."/>
            <person name="Derks M.F.L."/>
            <person name="Abee T."/>
            <person name="de Ridder D."/>
            <person name="Smid E.J."/>
        </authorList>
    </citation>
    <scope>NUCLEOTIDE SEQUENCE [LARGE SCALE GENOMIC DNA]</scope>
    <source>
        <strain evidence="6">129</strain>
    </source>
</reference>
<dbReference type="Proteomes" id="UP000029867">
    <property type="component" value="Unassembled WGS sequence"/>
</dbReference>
<evidence type="ECO:0000313" key="3">
    <source>
        <dbReference type="EMBL" id="KGK38573.1"/>
    </source>
</evidence>
<dbReference type="GO" id="GO:0016740">
    <property type="term" value="F:transferase activity"/>
    <property type="evidence" value="ECO:0007669"/>
    <property type="project" value="UniProtKB-KW"/>
</dbReference>
<dbReference type="OrthoDB" id="426386at2759"/>
<reference evidence="3" key="2">
    <citation type="submission" date="2014-08" db="EMBL/GenBank/DDBJ databases">
        <title>Exploiting Issatchenkia orientalis SD108 for Succinic Acid Production.</title>
        <authorList>
            <person name="Xiao H."/>
            <person name="Shao Z."/>
            <person name="Jiang Y."/>
            <person name="Dole S."/>
            <person name="Zhao H."/>
        </authorList>
    </citation>
    <scope>NUCLEOTIDE SEQUENCE [LARGE SCALE GENOMIC DNA]</scope>
    <source>
        <strain evidence="3">SD108</strain>
    </source>
</reference>
<accession>A0A099P0J7</accession>
<protein>
    <submittedName>
        <fullName evidence="4">N-terminal acetyltransferase 2</fullName>
    </submittedName>
</protein>
<dbReference type="Proteomes" id="UP000249293">
    <property type="component" value="Chromosome 2"/>
</dbReference>
<dbReference type="EMBL" id="JQFK01000018">
    <property type="protein sequence ID" value="KGK38573.1"/>
    <property type="molecule type" value="Genomic_DNA"/>
</dbReference>
<dbReference type="PANTHER" id="PTHR21377">
    <property type="entry name" value="PROTEIN FAM210B, MITOCHONDRIAL"/>
    <property type="match status" value="1"/>
</dbReference>
<dbReference type="InterPro" id="IPR045866">
    <property type="entry name" value="FAM210A/B-like"/>
</dbReference>
<name>A0A099P0J7_PICKU</name>
<dbReference type="EMBL" id="CP028774">
    <property type="protein sequence ID" value="AWU75559.1"/>
    <property type="molecule type" value="Genomic_DNA"/>
</dbReference>
<keyword evidence="4" id="KW-0808">Transferase</keyword>
<dbReference type="AlphaFoldDB" id="A0A099P0J7"/>
<dbReference type="HOGENOM" id="CLU_059211_3_1_1"/>
<reference evidence="2 7" key="5">
    <citation type="submission" date="2018-06" db="EMBL/GenBank/DDBJ databases">
        <title>Population genomics shows no distinction between pathogenic Candida krusei and environmental Pichia kudriavzevii: One species, four names.</title>
        <authorList>
            <person name="Douglass A.P."/>
            <person name="Offei B."/>
            <person name="Braun-Galleani S."/>
            <person name="Coughlan A.Y."/>
            <person name="Martos A."/>
            <person name="Ortiz-Merino R.A."/>
            <person name="Byrne K.P."/>
            <person name="Wolfe K.H."/>
        </authorList>
    </citation>
    <scope>NUCLEOTIDE SEQUENCE [LARGE SCALE GENOMIC DNA]</scope>
    <source>
        <strain evidence="2 7">CBS573</strain>
    </source>
</reference>
<evidence type="ECO:0000313" key="6">
    <source>
        <dbReference type="Proteomes" id="UP000189274"/>
    </source>
</evidence>
<keyword evidence="7" id="KW-1185">Reference proteome</keyword>
<dbReference type="EMBL" id="MQVM01000020">
    <property type="protein sequence ID" value="ONH72556.1"/>
    <property type="molecule type" value="Genomic_DNA"/>
</dbReference>
<proteinExistence type="predicted"/>
<organism evidence="3 5">
    <name type="scientific">Pichia kudriavzevii</name>
    <name type="common">Yeast</name>
    <name type="synonym">Issatchenkia orientalis</name>
    <dbReference type="NCBI Taxonomy" id="4909"/>
    <lineage>
        <taxon>Eukaryota</taxon>
        <taxon>Fungi</taxon>
        <taxon>Dikarya</taxon>
        <taxon>Ascomycota</taxon>
        <taxon>Saccharomycotina</taxon>
        <taxon>Pichiomycetes</taxon>
        <taxon>Pichiales</taxon>
        <taxon>Pichiaceae</taxon>
        <taxon>Pichia</taxon>
    </lineage>
</organism>
<evidence type="ECO:0000313" key="2">
    <source>
        <dbReference type="EMBL" id="AWU75559.1"/>
    </source>
</evidence>
<reference evidence="5" key="1">
    <citation type="journal article" date="2014" name="Microb. Cell Fact.">
        <title>Exploiting Issatchenkia orientalis SD108 for succinic acid production.</title>
        <authorList>
            <person name="Xiao H."/>
            <person name="Shao Z."/>
            <person name="Jiang Y."/>
            <person name="Dole S."/>
            <person name="Zhao H."/>
        </authorList>
    </citation>
    <scope>NUCLEOTIDE SEQUENCE [LARGE SCALE GENOMIC DNA]</scope>
    <source>
        <strain evidence="5">SD108</strain>
    </source>
</reference>
<dbReference type="Pfam" id="PF06916">
    <property type="entry name" value="FAM210A-B_dom"/>
    <property type="match status" value="1"/>
</dbReference>